<keyword evidence="2" id="KW-0413">Isomerase</keyword>
<dbReference type="InterPro" id="IPR000380">
    <property type="entry name" value="Topo_IA"/>
</dbReference>
<dbReference type="Pfam" id="PF01396">
    <property type="entry name" value="Zn_ribbon_Top1"/>
    <property type="match status" value="3"/>
</dbReference>
<dbReference type="PANTHER" id="PTHR42785">
    <property type="entry name" value="DNA TOPOISOMERASE, TYPE IA, CORE"/>
    <property type="match status" value="1"/>
</dbReference>
<protein>
    <submittedName>
        <fullName evidence="2">Putative DNA topoisomerase</fullName>
    </submittedName>
</protein>
<feature type="domain" description="DNA topoisomerase type IA zn finger" evidence="1">
    <location>
        <begin position="63"/>
        <end position="96"/>
    </location>
</feature>
<organism evidence="2 3">
    <name type="scientific">Pasteurella testudinis DSM 23072</name>
    <dbReference type="NCBI Taxonomy" id="1122938"/>
    <lineage>
        <taxon>Bacteria</taxon>
        <taxon>Pseudomonadati</taxon>
        <taxon>Pseudomonadota</taxon>
        <taxon>Gammaproteobacteria</taxon>
        <taxon>Pasteurellales</taxon>
        <taxon>Pasteurellaceae</taxon>
        <taxon>Pasteurella</taxon>
    </lineage>
</organism>
<feature type="domain" description="DNA topoisomerase type IA zn finger" evidence="1">
    <location>
        <begin position="109"/>
        <end position="146"/>
    </location>
</feature>
<dbReference type="GO" id="GO:0003677">
    <property type="term" value="F:DNA binding"/>
    <property type="evidence" value="ECO:0007669"/>
    <property type="project" value="InterPro"/>
</dbReference>
<reference evidence="3" key="1">
    <citation type="submission" date="2017-04" db="EMBL/GenBank/DDBJ databases">
        <authorList>
            <person name="Varghese N."/>
            <person name="Submissions S."/>
        </authorList>
    </citation>
    <scope>NUCLEOTIDE SEQUENCE [LARGE SCALE GENOMIC DNA]</scope>
    <source>
        <strain evidence="3">DSM 23072</strain>
    </source>
</reference>
<proteinExistence type="predicted"/>
<keyword evidence="3" id="KW-1185">Reference proteome</keyword>
<dbReference type="GO" id="GO:0003917">
    <property type="term" value="F:DNA topoisomerase type I (single strand cut, ATP-independent) activity"/>
    <property type="evidence" value="ECO:0007669"/>
    <property type="project" value="InterPro"/>
</dbReference>
<dbReference type="GO" id="GO:0006265">
    <property type="term" value="P:DNA topological change"/>
    <property type="evidence" value="ECO:0007669"/>
    <property type="project" value="InterPro"/>
</dbReference>
<dbReference type="AlphaFoldDB" id="A0A1W1V289"/>
<feature type="domain" description="DNA topoisomerase type IA zn finger" evidence="1">
    <location>
        <begin position="15"/>
        <end position="51"/>
    </location>
</feature>
<dbReference type="SUPFAM" id="SSF57783">
    <property type="entry name" value="Zinc beta-ribbon"/>
    <property type="match status" value="3"/>
</dbReference>
<dbReference type="STRING" id="1122938.SAMN05660772_00965"/>
<dbReference type="RefSeq" id="WP_084257522.1">
    <property type="nucleotide sequence ID" value="NZ_FWWV01000035.1"/>
</dbReference>
<dbReference type="Gene3D" id="3.30.65.10">
    <property type="entry name" value="Bacterial Topoisomerase I, domain 1"/>
    <property type="match status" value="3"/>
</dbReference>
<dbReference type="EMBL" id="FWWV01000035">
    <property type="protein sequence ID" value="SMB87442.1"/>
    <property type="molecule type" value="Genomic_DNA"/>
</dbReference>
<evidence type="ECO:0000259" key="1">
    <source>
        <dbReference type="Pfam" id="PF01396"/>
    </source>
</evidence>
<dbReference type="PANTHER" id="PTHR42785:SF1">
    <property type="entry name" value="DNA TOPOISOMERASE"/>
    <property type="match status" value="1"/>
</dbReference>
<dbReference type="GO" id="GO:0005694">
    <property type="term" value="C:chromosome"/>
    <property type="evidence" value="ECO:0007669"/>
    <property type="project" value="InterPro"/>
</dbReference>
<gene>
    <name evidence="2" type="ORF">SAMN05660772_00965</name>
</gene>
<accession>A0A1W1V289</accession>
<name>A0A1W1V289_9PAST</name>
<dbReference type="Proteomes" id="UP000192408">
    <property type="component" value="Unassembled WGS sequence"/>
</dbReference>
<evidence type="ECO:0000313" key="2">
    <source>
        <dbReference type="EMBL" id="SMB87442.1"/>
    </source>
</evidence>
<dbReference type="InterPro" id="IPR013498">
    <property type="entry name" value="Topo_IA_Znf"/>
</dbReference>
<sequence>MHKRSLFETQPRQAELCPKCGAALQLKQGKKGLFLGCTAYPACDYLKPLQQSESKILKVLPQACPQCGNPLVLRQGHYGMFIGCSHFPECHYIVHEQAENEAPSAESVPCPSCGSGQLVARRGRQGKVFYACDRFPQCRFNLPHKPERCACPKCGYSLSFQRQDGDYQCCNKACRHQFHLE</sequence>
<evidence type="ECO:0000313" key="3">
    <source>
        <dbReference type="Proteomes" id="UP000192408"/>
    </source>
</evidence>